<name>A0A0L9U5B8_PHAAN</name>
<dbReference type="AlphaFoldDB" id="A0A0L9U5B8"/>
<feature type="region of interest" description="Disordered" evidence="1">
    <location>
        <begin position="1"/>
        <end position="28"/>
    </location>
</feature>
<evidence type="ECO:0000313" key="3">
    <source>
        <dbReference type="Proteomes" id="UP000053144"/>
    </source>
</evidence>
<gene>
    <name evidence="2" type="ORF">LR48_Vigan03g140000</name>
</gene>
<organism evidence="2 3">
    <name type="scientific">Phaseolus angularis</name>
    <name type="common">Azuki bean</name>
    <name type="synonym">Vigna angularis</name>
    <dbReference type="NCBI Taxonomy" id="3914"/>
    <lineage>
        <taxon>Eukaryota</taxon>
        <taxon>Viridiplantae</taxon>
        <taxon>Streptophyta</taxon>
        <taxon>Embryophyta</taxon>
        <taxon>Tracheophyta</taxon>
        <taxon>Spermatophyta</taxon>
        <taxon>Magnoliopsida</taxon>
        <taxon>eudicotyledons</taxon>
        <taxon>Gunneridae</taxon>
        <taxon>Pentapetalae</taxon>
        <taxon>rosids</taxon>
        <taxon>fabids</taxon>
        <taxon>Fabales</taxon>
        <taxon>Fabaceae</taxon>
        <taxon>Papilionoideae</taxon>
        <taxon>50 kb inversion clade</taxon>
        <taxon>NPAAA clade</taxon>
        <taxon>indigoferoid/millettioid clade</taxon>
        <taxon>Phaseoleae</taxon>
        <taxon>Vigna</taxon>
    </lineage>
</organism>
<reference evidence="3" key="1">
    <citation type="journal article" date="2015" name="Proc. Natl. Acad. Sci. U.S.A.">
        <title>Genome sequencing of adzuki bean (Vigna angularis) provides insight into high starch and low fat accumulation and domestication.</title>
        <authorList>
            <person name="Yang K."/>
            <person name="Tian Z."/>
            <person name="Chen C."/>
            <person name="Luo L."/>
            <person name="Zhao B."/>
            <person name="Wang Z."/>
            <person name="Yu L."/>
            <person name="Li Y."/>
            <person name="Sun Y."/>
            <person name="Li W."/>
            <person name="Chen Y."/>
            <person name="Li Y."/>
            <person name="Zhang Y."/>
            <person name="Ai D."/>
            <person name="Zhao J."/>
            <person name="Shang C."/>
            <person name="Ma Y."/>
            <person name="Wu B."/>
            <person name="Wang M."/>
            <person name="Gao L."/>
            <person name="Sun D."/>
            <person name="Zhang P."/>
            <person name="Guo F."/>
            <person name="Wang W."/>
            <person name="Li Y."/>
            <person name="Wang J."/>
            <person name="Varshney R.K."/>
            <person name="Wang J."/>
            <person name="Ling H.Q."/>
            <person name="Wan P."/>
        </authorList>
    </citation>
    <scope>NUCLEOTIDE SEQUENCE</scope>
    <source>
        <strain evidence="3">cv. Jingnong 6</strain>
    </source>
</reference>
<evidence type="ECO:0000256" key="1">
    <source>
        <dbReference type="SAM" id="MobiDB-lite"/>
    </source>
</evidence>
<evidence type="ECO:0000313" key="2">
    <source>
        <dbReference type="EMBL" id="KOM38018.1"/>
    </source>
</evidence>
<proteinExistence type="predicted"/>
<sequence>MGDSITGEGWSSRPSRTGSRRGSFRSIPHLQEDSAVPILDRDEECGNRVCRLVLSLPAAQVLNLHHKGFYNRCQFPRRFRKTSAWIS</sequence>
<protein>
    <submittedName>
        <fullName evidence="2">Uncharacterized protein</fullName>
    </submittedName>
</protein>
<dbReference type="EMBL" id="CM003373">
    <property type="protein sequence ID" value="KOM38018.1"/>
    <property type="molecule type" value="Genomic_DNA"/>
</dbReference>
<dbReference type="Proteomes" id="UP000053144">
    <property type="component" value="Chromosome 3"/>
</dbReference>
<dbReference type="Gramene" id="KOM38018">
    <property type="protein sequence ID" value="KOM38018"/>
    <property type="gene ID" value="LR48_Vigan03g140000"/>
</dbReference>
<accession>A0A0L9U5B8</accession>